<feature type="domain" description="Glycoside hydrolase family 3 N-terminal" evidence="8">
    <location>
        <begin position="76"/>
        <end position="401"/>
    </location>
</feature>
<evidence type="ECO:0000256" key="7">
    <source>
        <dbReference type="SAM" id="SignalP"/>
    </source>
</evidence>
<feature type="chain" id="PRO_5038946666" description="beta-N-acetylhexosaminidase" evidence="7">
    <location>
        <begin position="36"/>
        <end position="408"/>
    </location>
</feature>
<evidence type="ECO:0000256" key="6">
    <source>
        <dbReference type="SAM" id="MobiDB-lite"/>
    </source>
</evidence>
<feature type="compositionally biased region" description="Pro residues" evidence="6">
    <location>
        <begin position="58"/>
        <end position="67"/>
    </location>
</feature>
<dbReference type="PANTHER" id="PTHR30480">
    <property type="entry name" value="BETA-HEXOSAMINIDASE-RELATED"/>
    <property type="match status" value="1"/>
</dbReference>
<keyword evidence="7" id="KW-0732">Signal</keyword>
<evidence type="ECO:0000259" key="8">
    <source>
        <dbReference type="Pfam" id="PF00933"/>
    </source>
</evidence>
<dbReference type="InterPro" id="IPR050226">
    <property type="entry name" value="NagZ_Beta-hexosaminidase"/>
</dbReference>
<dbReference type="SUPFAM" id="SSF51445">
    <property type="entry name" value="(Trans)glycosidases"/>
    <property type="match status" value="1"/>
</dbReference>
<evidence type="ECO:0000256" key="5">
    <source>
        <dbReference type="ARBA" id="ARBA00023295"/>
    </source>
</evidence>
<feature type="compositionally biased region" description="Low complexity" evidence="6">
    <location>
        <begin position="42"/>
        <end position="57"/>
    </location>
</feature>
<keyword evidence="10" id="KW-1185">Reference proteome</keyword>
<dbReference type="Proteomes" id="UP000192775">
    <property type="component" value="Chromosome"/>
</dbReference>
<comment type="catalytic activity">
    <reaction evidence="1">
        <text>Hydrolysis of terminal non-reducing N-acetyl-D-hexosamine residues in N-acetyl-beta-D-hexosaminides.</text>
        <dbReference type="EC" id="3.2.1.52"/>
    </reaction>
</comment>
<keyword evidence="5" id="KW-0326">Glycosidase</keyword>
<organism evidence="9 10">
    <name type="scientific">Cnuibacter physcomitrellae</name>
    <dbReference type="NCBI Taxonomy" id="1619308"/>
    <lineage>
        <taxon>Bacteria</taxon>
        <taxon>Bacillati</taxon>
        <taxon>Actinomycetota</taxon>
        <taxon>Actinomycetes</taxon>
        <taxon>Micrococcales</taxon>
        <taxon>Microbacteriaceae</taxon>
        <taxon>Cnuibacter</taxon>
    </lineage>
</organism>
<dbReference type="InterPro" id="IPR001764">
    <property type="entry name" value="Glyco_hydro_3_N"/>
</dbReference>
<dbReference type="PANTHER" id="PTHR30480:SF13">
    <property type="entry name" value="BETA-HEXOSAMINIDASE"/>
    <property type="match status" value="1"/>
</dbReference>
<dbReference type="EMBL" id="CP020715">
    <property type="protein sequence ID" value="ARJ06530.1"/>
    <property type="molecule type" value="Genomic_DNA"/>
</dbReference>
<keyword evidence="4" id="KW-0378">Hydrolase</keyword>
<dbReference type="STRING" id="1619308.B5808_15865"/>
<dbReference type="KEGG" id="cphy:B5808_15865"/>
<protein>
    <recommendedName>
        <fullName evidence="3">beta-N-acetylhexosaminidase</fullName>
        <ecNumber evidence="3">3.2.1.52</ecNumber>
    </recommendedName>
</protein>
<feature type="signal peptide" evidence="7">
    <location>
        <begin position="1"/>
        <end position="35"/>
    </location>
</feature>
<proteinExistence type="inferred from homology"/>
<dbReference type="InterPro" id="IPR036962">
    <property type="entry name" value="Glyco_hydro_3_N_sf"/>
</dbReference>
<evidence type="ECO:0000256" key="1">
    <source>
        <dbReference type="ARBA" id="ARBA00001231"/>
    </source>
</evidence>
<evidence type="ECO:0000256" key="3">
    <source>
        <dbReference type="ARBA" id="ARBA00012663"/>
    </source>
</evidence>
<dbReference type="GO" id="GO:0005975">
    <property type="term" value="P:carbohydrate metabolic process"/>
    <property type="evidence" value="ECO:0007669"/>
    <property type="project" value="InterPro"/>
</dbReference>
<name>A0A1X9LWV6_9MICO</name>
<evidence type="ECO:0000256" key="2">
    <source>
        <dbReference type="ARBA" id="ARBA00005336"/>
    </source>
</evidence>
<dbReference type="InterPro" id="IPR017853">
    <property type="entry name" value="GH"/>
</dbReference>
<dbReference type="EC" id="3.2.1.52" evidence="3"/>
<evidence type="ECO:0000256" key="4">
    <source>
        <dbReference type="ARBA" id="ARBA00022801"/>
    </source>
</evidence>
<dbReference type="Gene3D" id="3.20.20.300">
    <property type="entry name" value="Glycoside hydrolase, family 3, N-terminal domain"/>
    <property type="match status" value="1"/>
</dbReference>
<evidence type="ECO:0000313" key="9">
    <source>
        <dbReference type="EMBL" id="ARJ06530.1"/>
    </source>
</evidence>
<dbReference type="Pfam" id="PF00933">
    <property type="entry name" value="Glyco_hydro_3"/>
    <property type="match status" value="1"/>
</dbReference>
<dbReference type="GO" id="GO:0009254">
    <property type="term" value="P:peptidoglycan turnover"/>
    <property type="evidence" value="ECO:0007669"/>
    <property type="project" value="TreeGrafter"/>
</dbReference>
<reference evidence="9 10" key="1">
    <citation type="submission" date="2017-04" db="EMBL/GenBank/DDBJ databases">
        <authorList>
            <person name="Afonso C.L."/>
            <person name="Miller P.J."/>
            <person name="Scott M.A."/>
            <person name="Spackman E."/>
            <person name="Goraichik I."/>
            <person name="Dimitrov K.M."/>
            <person name="Suarez D.L."/>
            <person name="Swayne D.E."/>
        </authorList>
    </citation>
    <scope>NUCLEOTIDE SEQUENCE [LARGE SCALE GENOMIC DNA]</scope>
    <source>
        <strain evidence="10">XA(T)</strain>
    </source>
</reference>
<dbReference type="RefSeq" id="WP_085020668.1">
    <property type="nucleotide sequence ID" value="NZ_BMHD01000001.1"/>
</dbReference>
<accession>A0A1X9LWV6</accession>
<dbReference type="AlphaFoldDB" id="A0A1X9LWV6"/>
<sequence>MRTRSTALRSIPTRRRVARRMGLVTAAGAAVLALAGCVAPDPSPGTPTASPTASPTRTPTPTPTPTPVDPIAGMSLEQQVAQLFMVGTAADSVDQTTLDAVSQQQIGGIFLHGRSSAGVDATSQVVQQFTSALPAGAPKLWVSTDQEGGDVQVLSGPGFDDMPSALTQGQSSPDQLRASAAQWGAELGQAGVNMNLAPVADIVTSPETAQSNPPIGELDREYGYSADAVIAGAGAFATGMRDAGVMPTLKHFPGLGHVGENTDTDTGVTDTVVTTDGPDISVYRALLAQGPAVVMLSTATYANIDPSAPAAFSSTIATTLLRDQLGFQGVITTDDLSAAAEVQAWSPGDRATLALSAGVDLLLVSADSSVYPEMYAAVLAKAQADPAFAARVADAARHIVTAKVEPLQ</sequence>
<gene>
    <name evidence="9" type="ORF">B5808_15865</name>
</gene>
<evidence type="ECO:0000313" key="10">
    <source>
        <dbReference type="Proteomes" id="UP000192775"/>
    </source>
</evidence>
<feature type="region of interest" description="Disordered" evidence="6">
    <location>
        <begin position="42"/>
        <end position="67"/>
    </location>
</feature>
<dbReference type="GO" id="GO:0004563">
    <property type="term" value="F:beta-N-acetylhexosaminidase activity"/>
    <property type="evidence" value="ECO:0007669"/>
    <property type="project" value="UniProtKB-EC"/>
</dbReference>
<comment type="similarity">
    <text evidence="2">Belongs to the glycosyl hydrolase 3 family.</text>
</comment>